<dbReference type="Pfam" id="PF04471">
    <property type="entry name" value="Mrr_cat"/>
    <property type="match status" value="1"/>
</dbReference>
<dbReference type="GO" id="GO:0003677">
    <property type="term" value="F:DNA binding"/>
    <property type="evidence" value="ECO:0007669"/>
    <property type="project" value="InterPro"/>
</dbReference>
<dbReference type="Gene3D" id="3.40.1350.10">
    <property type="match status" value="1"/>
</dbReference>
<reference evidence="2 3" key="1">
    <citation type="submission" date="2018-10" db="EMBL/GenBank/DDBJ databases">
        <authorList>
            <person name="Perry B.J."/>
            <person name="Sullivan J.T."/>
            <person name="Murphy R.J.T."/>
            <person name="Ramsay J.P."/>
            <person name="Ronson C.W."/>
        </authorList>
    </citation>
    <scope>NUCLEOTIDE SEQUENCE [LARGE SCALE GENOMIC DNA]</scope>
    <source>
        <strain evidence="2 3">R88b</strain>
    </source>
</reference>
<dbReference type="InterPro" id="IPR007560">
    <property type="entry name" value="Restrct_endonuc_IV_Mrr"/>
</dbReference>
<dbReference type="AlphaFoldDB" id="A0A6M7WU03"/>
<dbReference type="GO" id="GO:0009307">
    <property type="term" value="P:DNA restriction-modification system"/>
    <property type="evidence" value="ECO:0007669"/>
    <property type="project" value="InterPro"/>
</dbReference>
<dbReference type="InterPro" id="IPR011856">
    <property type="entry name" value="tRNA_endonuc-like_dom_sf"/>
</dbReference>
<feature type="domain" description="Restriction endonuclease type IV Mrr" evidence="1">
    <location>
        <begin position="162"/>
        <end position="265"/>
    </location>
</feature>
<dbReference type="InterPro" id="IPR011335">
    <property type="entry name" value="Restrct_endonuc-II-like"/>
</dbReference>
<dbReference type="RefSeq" id="WP_027033400.1">
    <property type="nucleotide sequence ID" value="NZ_CP033367.1"/>
</dbReference>
<evidence type="ECO:0000259" key="1">
    <source>
        <dbReference type="Pfam" id="PF04471"/>
    </source>
</evidence>
<dbReference type="GO" id="GO:0004519">
    <property type="term" value="F:endonuclease activity"/>
    <property type="evidence" value="ECO:0007669"/>
    <property type="project" value="InterPro"/>
</dbReference>
<gene>
    <name evidence="2" type="ORF">EB235_32620</name>
</gene>
<dbReference type="SUPFAM" id="SSF52980">
    <property type="entry name" value="Restriction endonuclease-like"/>
    <property type="match status" value="1"/>
</dbReference>
<accession>A0A6M7WU03</accession>
<proteinExistence type="predicted"/>
<name>A0A6M7WU03_RHILI</name>
<protein>
    <submittedName>
        <fullName evidence="2">DUF3644 domain-containing protein</fullName>
    </submittedName>
</protein>
<evidence type="ECO:0000313" key="2">
    <source>
        <dbReference type="EMBL" id="QKD05642.1"/>
    </source>
</evidence>
<dbReference type="GeneID" id="66686123"/>
<organism evidence="2 3">
    <name type="scientific">Mesorhizobium loti R88b</name>
    <dbReference type="NCBI Taxonomy" id="935548"/>
    <lineage>
        <taxon>Bacteria</taxon>
        <taxon>Pseudomonadati</taxon>
        <taxon>Pseudomonadota</taxon>
        <taxon>Alphaproteobacteria</taxon>
        <taxon>Hyphomicrobiales</taxon>
        <taxon>Phyllobacteriaceae</taxon>
        <taxon>Mesorhizobium</taxon>
    </lineage>
</organism>
<dbReference type="EMBL" id="CP033367">
    <property type="protein sequence ID" value="QKD05642.1"/>
    <property type="molecule type" value="Genomic_DNA"/>
</dbReference>
<evidence type="ECO:0000313" key="3">
    <source>
        <dbReference type="Proteomes" id="UP000503017"/>
    </source>
</evidence>
<dbReference type="Proteomes" id="UP000503017">
    <property type="component" value="Chromosome"/>
</dbReference>
<sequence length="300" mass="33456">MDQLRAVELKLVDDLFGISSGWVLDFTNATFDDFFRREVGIDIYDDAYASGSGSKGKRLRALLTIGHPRAIVRALTALWEYRETIRISRGDPETVVNARARLSSIVERLGGALLPSFDINVGSSPAQSHSATKAGPDHAALDRLERDFIALFAMTDEPHARGYHFERLLTALFNAWDMDAREGSRLAGEQIDGSFQHGAITYLLEAKWHRAKTGAENLHAFQGKLSERLEGTRGLFVSFEGFTDGALEAFTARRIILADGMDIFDALKRRISFPDIIVAKARYASEYRNPFARVRTLFPA</sequence>